<dbReference type="Proteomes" id="UP001144978">
    <property type="component" value="Unassembled WGS sequence"/>
</dbReference>
<organism evidence="1 2">
    <name type="scientific">Trametes sanguinea</name>
    <dbReference type="NCBI Taxonomy" id="158606"/>
    <lineage>
        <taxon>Eukaryota</taxon>
        <taxon>Fungi</taxon>
        <taxon>Dikarya</taxon>
        <taxon>Basidiomycota</taxon>
        <taxon>Agaricomycotina</taxon>
        <taxon>Agaricomycetes</taxon>
        <taxon>Polyporales</taxon>
        <taxon>Polyporaceae</taxon>
        <taxon>Trametes</taxon>
    </lineage>
</organism>
<name>A0ACC1MWR9_9APHY</name>
<sequence>MWWYYSGSAVKSAGELDQLVNDIILAPDFDTQDFMGFRAKKELDRMDTDDAHAGNDAFPAADGWRRGSVHISLPKATVKHSSEDAALTLEVENIIYRPFLASVKAAYEDVIAKQYHHIPFKLFARPPSAPTSPPSSSVADNEPVPSSSSSNPSTPSSPQQLYSKAYNSETLNELNKAIQLKAKND</sequence>
<protein>
    <submittedName>
        <fullName evidence="1">Uncharacterized protein</fullName>
    </submittedName>
</protein>
<gene>
    <name evidence="1" type="ORF">NUW54_g12500</name>
</gene>
<evidence type="ECO:0000313" key="1">
    <source>
        <dbReference type="EMBL" id="KAJ2971467.1"/>
    </source>
</evidence>
<accession>A0ACC1MWR9</accession>
<evidence type="ECO:0000313" key="2">
    <source>
        <dbReference type="Proteomes" id="UP001144978"/>
    </source>
</evidence>
<reference evidence="1" key="1">
    <citation type="submission" date="2022-08" db="EMBL/GenBank/DDBJ databases">
        <title>Genome Sequence of Pycnoporus sanguineus.</title>
        <authorList>
            <person name="Buettner E."/>
        </authorList>
    </citation>
    <scope>NUCLEOTIDE SEQUENCE</scope>
    <source>
        <strain evidence="1">CG-C14</strain>
    </source>
</reference>
<keyword evidence="2" id="KW-1185">Reference proteome</keyword>
<proteinExistence type="predicted"/>
<comment type="caution">
    <text evidence="1">The sequence shown here is derived from an EMBL/GenBank/DDBJ whole genome shotgun (WGS) entry which is preliminary data.</text>
</comment>
<dbReference type="EMBL" id="JANSHE010005347">
    <property type="protein sequence ID" value="KAJ2971467.1"/>
    <property type="molecule type" value="Genomic_DNA"/>
</dbReference>